<dbReference type="InterPro" id="IPR003673">
    <property type="entry name" value="CoA-Trfase_fam_III"/>
</dbReference>
<evidence type="ECO:0008006" key="3">
    <source>
        <dbReference type="Google" id="ProtNLM"/>
    </source>
</evidence>
<dbReference type="InterPro" id="IPR044855">
    <property type="entry name" value="CoA-Trfase_III_dom3_sf"/>
</dbReference>
<dbReference type="PANTHER" id="PTHR48207:SF4">
    <property type="entry name" value="BLL6097 PROTEIN"/>
    <property type="match status" value="1"/>
</dbReference>
<evidence type="ECO:0000313" key="2">
    <source>
        <dbReference type="EMBL" id="CUS52721.1"/>
    </source>
</evidence>
<dbReference type="SUPFAM" id="SSF89796">
    <property type="entry name" value="CoA-transferase family III (CaiB/BaiF)"/>
    <property type="match status" value="1"/>
</dbReference>
<dbReference type="Gene3D" id="3.30.1540.10">
    <property type="entry name" value="formyl-coa transferase, domain 3"/>
    <property type="match status" value="1"/>
</dbReference>
<gene>
    <name evidence="2" type="ORF">MGWOODY_XGa604</name>
</gene>
<dbReference type="InterPro" id="IPR050483">
    <property type="entry name" value="CoA-transferase_III_domain"/>
</dbReference>
<accession>A0A160TSU5</accession>
<dbReference type="EMBL" id="CZRL01000086">
    <property type="protein sequence ID" value="CUS52721.1"/>
    <property type="molecule type" value="Genomic_DNA"/>
</dbReference>
<reference evidence="2" key="1">
    <citation type="submission" date="2015-10" db="EMBL/GenBank/DDBJ databases">
        <authorList>
            <person name="Gilbert D.G."/>
        </authorList>
    </citation>
    <scope>NUCLEOTIDE SEQUENCE</scope>
</reference>
<evidence type="ECO:0000256" key="1">
    <source>
        <dbReference type="ARBA" id="ARBA00022679"/>
    </source>
</evidence>
<dbReference type="GO" id="GO:0008410">
    <property type="term" value="F:CoA-transferase activity"/>
    <property type="evidence" value="ECO:0007669"/>
    <property type="project" value="TreeGrafter"/>
</dbReference>
<dbReference type="PANTHER" id="PTHR48207">
    <property type="entry name" value="SUCCINATE--HYDROXYMETHYLGLUTARATE COA-TRANSFERASE"/>
    <property type="match status" value="1"/>
</dbReference>
<keyword evidence="1" id="KW-0808">Transferase</keyword>
<dbReference type="Gene3D" id="3.40.50.10540">
    <property type="entry name" value="Crotonobetainyl-coa:carnitine coa-transferase, domain 1"/>
    <property type="match status" value="1"/>
</dbReference>
<organism evidence="2">
    <name type="scientific">hydrothermal vent metagenome</name>
    <dbReference type="NCBI Taxonomy" id="652676"/>
    <lineage>
        <taxon>unclassified sequences</taxon>
        <taxon>metagenomes</taxon>
        <taxon>ecological metagenomes</taxon>
    </lineage>
</organism>
<name>A0A160TSU5_9ZZZZ</name>
<dbReference type="AlphaFoldDB" id="A0A160TSU5"/>
<sequence length="390" mass="43248">MLPLTDLRVLDLTTVIFGPYTTQMLGDFGADVIKIEPPEGDLTRHLGPGRSPGMSSLYLGCNRNKRSVVLNLKREPAKRALWRLIESADAIVHNVRPQKMAALGFAPDPVMARNPKIVYGGLHGYWEDGPYGGRPAFDDVIQGESGVAGTFMARGGEPELMPTIVADKTAALLASTGLIAALLQRFRTDKGVYLETSMFEGMVAYTLLEHQHGTIFDPKVTDTGYPRALSPSRRPHTTSDGYICMLAYTDDQWQRFWSLVDKAELVTDPRFDSLSSRSNNIDALYSLAGEVLSTRSTQEWLDVLGDADIPAGPVNRLDDLRDDPHLKATGFFRSYEHPSEGRLEVLDTAFRLNRQALPVRQHHPRLGEHSRQVLAEAGFSDSEMDEILAR</sequence>
<proteinExistence type="predicted"/>
<protein>
    <recommendedName>
        <fullName evidence="3">CAIB/BAIF family protein</fullName>
    </recommendedName>
</protein>
<dbReference type="InterPro" id="IPR023606">
    <property type="entry name" value="CoA-Trfase_III_dom_1_sf"/>
</dbReference>
<dbReference type="Pfam" id="PF02515">
    <property type="entry name" value="CoA_transf_3"/>
    <property type="match status" value="1"/>
</dbReference>